<accession>A0A2W5YWW6</accession>
<dbReference type="EMBL" id="QHBU01000301">
    <property type="protein sequence ID" value="PZR77443.1"/>
    <property type="molecule type" value="Genomic_DNA"/>
</dbReference>
<dbReference type="AlphaFoldDB" id="A0A2W5YWW6"/>
<dbReference type="InterPro" id="IPR023213">
    <property type="entry name" value="CAT-like_dom_sf"/>
</dbReference>
<dbReference type="Proteomes" id="UP000248724">
    <property type="component" value="Unassembled WGS sequence"/>
</dbReference>
<dbReference type="SUPFAM" id="SSF52777">
    <property type="entry name" value="CoA-dependent acyltransferases"/>
    <property type="match status" value="2"/>
</dbReference>
<dbReference type="InterPro" id="IPR001242">
    <property type="entry name" value="Condensation_dom"/>
</dbReference>
<feature type="non-terminal residue" evidence="2">
    <location>
        <position position="1"/>
    </location>
</feature>
<dbReference type="PANTHER" id="PTHR45527:SF1">
    <property type="entry name" value="FATTY ACID SYNTHASE"/>
    <property type="match status" value="1"/>
</dbReference>
<dbReference type="GO" id="GO:0005829">
    <property type="term" value="C:cytosol"/>
    <property type="evidence" value="ECO:0007669"/>
    <property type="project" value="TreeGrafter"/>
</dbReference>
<dbReference type="PANTHER" id="PTHR45527">
    <property type="entry name" value="NONRIBOSOMAL PEPTIDE SYNTHETASE"/>
    <property type="match status" value="1"/>
</dbReference>
<feature type="domain" description="Condensation" evidence="1">
    <location>
        <begin position="4"/>
        <end position="226"/>
    </location>
</feature>
<proteinExistence type="predicted"/>
<organism evidence="2 3">
    <name type="scientific">Candidatus Aeolococcus gillhamiae</name>
    <dbReference type="NCBI Taxonomy" id="3127015"/>
    <lineage>
        <taxon>Bacteria</taxon>
        <taxon>Bacillati</taxon>
        <taxon>Candidatus Dormiibacterota</taxon>
        <taxon>Candidatus Dormibacteria</taxon>
        <taxon>Candidatus Aeolococcales</taxon>
        <taxon>Candidatus Aeolococcaceae</taxon>
        <taxon>Candidatus Aeolococcus</taxon>
    </lineage>
</organism>
<dbReference type="GO" id="GO:0043041">
    <property type="term" value="P:amino acid activation for nonribosomal peptide biosynthetic process"/>
    <property type="evidence" value="ECO:0007669"/>
    <property type="project" value="TreeGrafter"/>
</dbReference>
<dbReference type="Gene3D" id="3.30.559.10">
    <property type="entry name" value="Chloramphenicol acetyltransferase-like domain"/>
    <property type="match status" value="1"/>
</dbReference>
<protein>
    <submittedName>
        <fullName evidence="2">Condensation protein</fullName>
    </submittedName>
</protein>
<reference evidence="2 3" key="1">
    <citation type="journal article" date="2017" name="Nature">
        <title>Atmospheric trace gases support primary production in Antarctic desert surface soil.</title>
        <authorList>
            <person name="Ji M."/>
            <person name="Greening C."/>
            <person name="Vanwonterghem I."/>
            <person name="Carere C.R."/>
            <person name="Bay S.K."/>
            <person name="Steen J.A."/>
            <person name="Montgomery K."/>
            <person name="Lines T."/>
            <person name="Beardall J."/>
            <person name="van Dorst J."/>
            <person name="Snape I."/>
            <person name="Stott M.B."/>
            <person name="Hugenholtz P."/>
            <person name="Ferrari B.C."/>
        </authorList>
    </citation>
    <scope>NUCLEOTIDE SEQUENCE [LARGE SCALE GENOMIC DNA]</scope>
    <source>
        <strain evidence="2">RRmetagenome_bin12</strain>
    </source>
</reference>
<sequence length="368" mass="40218">AQTAAELHGRYKQHVFDYAREWPIRWAVIVSRGDATHLVSVISHLASDGVGVVTMLKDLASRDPATGRANGPPTGMQPLELARLQASQAGRRQSDAALRYWERLLWVIPARRFAGSADPRQTRFWQAYYDSPASQLAIQAVAARTGAETSTVLLAAFAVALTQVTRINPAVVQVVVNNRFRRDLADVVSPICHHNACVIDVADVPFDQVIARTWRAAVSAYKLGYYDPAGRDELVRRICRERGAEVDLSCFVNDRRMHSRQEPAGPARTPDDIRVALPRSVLTWGGQWDGQGEKCYLFLNDVPGTVNYELLADTHHLSPADMEAILRGLEAALVQAALHPAAPACASSCAADLTPADSRDGDRDAAPT</sequence>
<evidence type="ECO:0000259" key="1">
    <source>
        <dbReference type="Pfam" id="PF00668"/>
    </source>
</evidence>
<dbReference type="GO" id="GO:0031177">
    <property type="term" value="F:phosphopantetheine binding"/>
    <property type="evidence" value="ECO:0007669"/>
    <property type="project" value="TreeGrafter"/>
</dbReference>
<evidence type="ECO:0000313" key="3">
    <source>
        <dbReference type="Proteomes" id="UP000248724"/>
    </source>
</evidence>
<dbReference type="GO" id="GO:0047527">
    <property type="term" value="F:2,3-dihydroxybenzoate-serine ligase activity"/>
    <property type="evidence" value="ECO:0007669"/>
    <property type="project" value="TreeGrafter"/>
</dbReference>
<evidence type="ECO:0000313" key="2">
    <source>
        <dbReference type="EMBL" id="PZR77443.1"/>
    </source>
</evidence>
<name>A0A2W5YWW6_9BACT</name>
<comment type="caution">
    <text evidence="2">The sequence shown here is derived from an EMBL/GenBank/DDBJ whole genome shotgun (WGS) entry which is preliminary data.</text>
</comment>
<dbReference type="Gene3D" id="3.30.559.30">
    <property type="entry name" value="Nonribosomal peptide synthetase, condensation domain"/>
    <property type="match status" value="1"/>
</dbReference>
<dbReference type="Pfam" id="PF00668">
    <property type="entry name" value="Condensation"/>
    <property type="match status" value="1"/>
</dbReference>
<gene>
    <name evidence="2" type="ORF">DLM65_15695</name>
</gene>
<dbReference type="GO" id="GO:0009239">
    <property type="term" value="P:enterobactin biosynthetic process"/>
    <property type="evidence" value="ECO:0007669"/>
    <property type="project" value="TreeGrafter"/>
</dbReference>
<dbReference type="GO" id="GO:0008610">
    <property type="term" value="P:lipid biosynthetic process"/>
    <property type="evidence" value="ECO:0007669"/>
    <property type="project" value="UniProtKB-ARBA"/>
</dbReference>
<dbReference type="GO" id="GO:0009366">
    <property type="term" value="C:enterobactin synthetase complex"/>
    <property type="evidence" value="ECO:0007669"/>
    <property type="project" value="TreeGrafter"/>
</dbReference>